<organism evidence="1">
    <name type="scientific">human gut metagenome</name>
    <dbReference type="NCBI Taxonomy" id="408170"/>
    <lineage>
        <taxon>unclassified sequences</taxon>
        <taxon>metagenomes</taxon>
        <taxon>organismal metagenomes</taxon>
    </lineage>
</organism>
<accession>K1S409</accession>
<evidence type="ECO:0000313" key="1">
    <source>
        <dbReference type="EMBL" id="EKC50124.1"/>
    </source>
</evidence>
<dbReference type="EMBL" id="AJWZ01009853">
    <property type="protein sequence ID" value="EKC50124.1"/>
    <property type="molecule type" value="Genomic_DNA"/>
</dbReference>
<comment type="caution">
    <text evidence="1">The sequence shown here is derived from an EMBL/GenBank/DDBJ whole genome shotgun (WGS) entry which is preliminary data.</text>
</comment>
<protein>
    <submittedName>
        <fullName evidence="1">Uncharacterized protein</fullName>
    </submittedName>
</protein>
<dbReference type="AlphaFoldDB" id="K1S409"/>
<reference evidence="1" key="1">
    <citation type="journal article" date="2013" name="Environ. Microbiol.">
        <title>Microbiota from the distal guts of lean and obese adolescents exhibit partial functional redundancy besides clear differences in community structure.</title>
        <authorList>
            <person name="Ferrer M."/>
            <person name="Ruiz A."/>
            <person name="Lanza F."/>
            <person name="Haange S.B."/>
            <person name="Oberbach A."/>
            <person name="Till H."/>
            <person name="Bargiela R."/>
            <person name="Campoy C."/>
            <person name="Segura M.T."/>
            <person name="Richter M."/>
            <person name="von Bergen M."/>
            <person name="Seifert J."/>
            <person name="Suarez A."/>
        </authorList>
    </citation>
    <scope>NUCLEOTIDE SEQUENCE</scope>
</reference>
<proteinExistence type="predicted"/>
<gene>
    <name evidence="1" type="ORF">OBE_14290</name>
</gene>
<feature type="non-terminal residue" evidence="1">
    <location>
        <position position="1"/>
    </location>
</feature>
<name>K1S409_9ZZZZ</name>
<sequence length="87" mass="9461">GKHGDEESLIAMKTVGKKPAIGEHKKELMALVKKAVLKIACLSEEGILWRVSFKTGLLVSYFPPDGRLGITPTQISSIVLYILGRAI</sequence>